<dbReference type="Proteomes" id="UP000006727">
    <property type="component" value="Chromosome 9"/>
</dbReference>
<dbReference type="Gramene" id="Pp3c9_22420V3.3">
    <property type="protein sequence ID" value="Pp3c9_22420V3.3"/>
    <property type="gene ID" value="Pp3c9_22420"/>
</dbReference>
<keyword evidence="6 7" id="KW-0539">Nucleus</keyword>
<dbReference type="Gramene" id="Pp3c9_22420V3.7">
    <property type="protein sequence ID" value="Pp3c9_22420V3.7"/>
    <property type="gene ID" value="Pp3c9_22420"/>
</dbReference>
<dbReference type="InterPro" id="IPR001356">
    <property type="entry name" value="HD"/>
</dbReference>
<dbReference type="Gramene" id="Pp3c9_22420V3.1">
    <property type="protein sequence ID" value="Pp3c9_22420V3.1"/>
    <property type="gene ID" value="Pp3c9_22420"/>
</dbReference>
<evidence type="ECO:0000313" key="12">
    <source>
        <dbReference type="Proteomes" id="UP000006727"/>
    </source>
</evidence>
<evidence type="ECO:0000256" key="3">
    <source>
        <dbReference type="ARBA" id="ARBA00023125"/>
    </source>
</evidence>
<keyword evidence="2" id="KW-0805">Transcription regulation</keyword>
<name>A0A2K1K481_PHYPA</name>
<dbReference type="InterPro" id="IPR000047">
    <property type="entry name" value="HTH_motif"/>
</dbReference>
<dbReference type="EnsemblPlants" id="Pp3c9_22420V3.7">
    <property type="protein sequence ID" value="Pp3c9_22420V3.7"/>
    <property type="gene ID" value="Pp3c9_22420"/>
</dbReference>
<dbReference type="RefSeq" id="XP_024384249.1">
    <property type="nucleotide sequence ID" value="XM_024528481.2"/>
</dbReference>
<evidence type="ECO:0000256" key="8">
    <source>
        <dbReference type="RuleBase" id="RU000682"/>
    </source>
</evidence>
<evidence type="ECO:0000256" key="2">
    <source>
        <dbReference type="ARBA" id="ARBA00023015"/>
    </source>
</evidence>
<dbReference type="PROSITE" id="PS50071">
    <property type="entry name" value="HOMEOBOX_2"/>
    <property type="match status" value="1"/>
</dbReference>
<reference evidence="11" key="3">
    <citation type="submission" date="2020-12" db="UniProtKB">
        <authorList>
            <consortium name="EnsemblPlants"/>
        </authorList>
    </citation>
    <scope>IDENTIFICATION</scope>
</reference>
<gene>
    <name evidence="11" type="primary">LOC112286531</name>
    <name evidence="10" type="ORF">PHYPA_013068</name>
</gene>
<dbReference type="EnsemblPlants" id="Pp3c9_22420V3.2">
    <property type="protein sequence ID" value="Pp3c9_22420V3.2"/>
    <property type="gene ID" value="Pp3c9_22420"/>
</dbReference>
<dbReference type="EnsemblPlants" id="Pp3c9_22420V3.3">
    <property type="protein sequence ID" value="Pp3c9_22420V3.3"/>
    <property type="gene ID" value="Pp3c9_22420"/>
</dbReference>
<dbReference type="GeneID" id="112286531"/>
<keyword evidence="5" id="KW-0804">Transcription</keyword>
<dbReference type="GO" id="GO:0000981">
    <property type="term" value="F:DNA-binding transcription factor activity, RNA polymerase II-specific"/>
    <property type="evidence" value="ECO:0007669"/>
    <property type="project" value="InterPro"/>
</dbReference>
<dbReference type="GO" id="GO:0005634">
    <property type="term" value="C:nucleus"/>
    <property type="evidence" value="ECO:0007669"/>
    <property type="project" value="UniProtKB-SubCell"/>
</dbReference>
<evidence type="ECO:0000259" key="9">
    <source>
        <dbReference type="PROSITE" id="PS50071"/>
    </source>
</evidence>
<comment type="subcellular location">
    <subcellularLocation>
        <location evidence="1 7 8">Nucleus</location>
    </subcellularLocation>
</comment>
<dbReference type="Gene3D" id="1.10.10.60">
    <property type="entry name" value="Homeodomain-like"/>
    <property type="match status" value="1"/>
</dbReference>
<dbReference type="Pfam" id="PF00046">
    <property type="entry name" value="Homeodomain"/>
    <property type="match status" value="1"/>
</dbReference>
<dbReference type="EnsemblPlants" id="Pp3c9_22420V3.6">
    <property type="protein sequence ID" value="Pp3c9_22420V3.6"/>
    <property type="gene ID" value="Pp3c9_22420"/>
</dbReference>
<evidence type="ECO:0000256" key="4">
    <source>
        <dbReference type="ARBA" id="ARBA00023155"/>
    </source>
</evidence>
<sequence length="191" mass="21694">MGSNYHYYTKLLLPGRENDTDFSAGSNGNCECDDSSQRSRQYLHLDQRLILKTVFPGGLSDNSPEYDDDEGANQKLRFTMAQLRHLEDAFARLQRPNAHQKAALATELGIQPRQVEVWFQNRRARGKAKRTETNCEVLRQRCHDLIVENQQLNYLIQTESVGLDSHDLMGNGESPLQLQLALCNSCKKAPS</sequence>
<organism evidence="10">
    <name type="scientific">Physcomitrium patens</name>
    <name type="common">Spreading-leaved earth moss</name>
    <name type="synonym">Physcomitrella patens</name>
    <dbReference type="NCBI Taxonomy" id="3218"/>
    <lineage>
        <taxon>Eukaryota</taxon>
        <taxon>Viridiplantae</taxon>
        <taxon>Streptophyta</taxon>
        <taxon>Embryophyta</taxon>
        <taxon>Bryophyta</taxon>
        <taxon>Bryophytina</taxon>
        <taxon>Bryopsida</taxon>
        <taxon>Funariidae</taxon>
        <taxon>Funariales</taxon>
        <taxon>Funariaceae</taxon>
        <taxon>Physcomitrium</taxon>
    </lineage>
</organism>
<dbReference type="InterPro" id="IPR017970">
    <property type="entry name" value="Homeobox_CS"/>
</dbReference>
<reference evidence="10 12" key="2">
    <citation type="journal article" date="2018" name="Plant J.">
        <title>The Physcomitrella patens chromosome-scale assembly reveals moss genome structure and evolution.</title>
        <authorList>
            <person name="Lang D."/>
            <person name="Ullrich K.K."/>
            <person name="Murat F."/>
            <person name="Fuchs J."/>
            <person name="Jenkins J."/>
            <person name="Haas F.B."/>
            <person name="Piednoel M."/>
            <person name="Gundlach H."/>
            <person name="Van Bel M."/>
            <person name="Meyberg R."/>
            <person name="Vives C."/>
            <person name="Morata J."/>
            <person name="Symeonidi A."/>
            <person name="Hiss M."/>
            <person name="Muchero W."/>
            <person name="Kamisugi Y."/>
            <person name="Saleh O."/>
            <person name="Blanc G."/>
            <person name="Decker E.L."/>
            <person name="van Gessel N."/>
            <person name="Grimwood J."/>
            <person name="Hayes R.D."/>
            <person name="Graham S.W."/>
            <person name="Gunter L.E."/>
            <person name="McDaniel S.F."/>
            <person name="Hoernstein S.N.W."/>
            <person name="Larsson A."/>
            <person name="Li F.W."/>
            <person name="Perroud P.F."/>
            <person name="Phillips J."/>
            <person name="Ranjan P."/>
            <person name="Rokshar D.S."/>
            <person name="Rothfels C.J."/>
            <person name="Schneider L."/>
            <person name="Shu S."/>
            <person name="Stevenson D.W."/>
            <person name="Thummler F."/>
            <person name="Tillich M."/>
            <person name="Villarreal Aguilar J.C."/>
            <person name="Widiez T."/>
            <person name="Wong G.K."/>
            <person name="Wymore A."/>
            <person name="Zhang Y."/>
            <person name="Zimmer A.D."/>
            <person name="Quatrano R.S."/>
            <person name="Mayer K.F.X."/>
            <person name="Goodstein D."/>
            <person name="Casacuberta J.M."/>
            <person name="Vandepoele K."/>
            <person name="Reski R."/>
            <person name="Cuming A.C."/>
            <person name="Tuskan G.A."/>
            <person name="Maumus F."/>
            <person name="Salse J."/>
            <person name="Schmutz J."/>
            <person name="Rensing S.A."/>
        </authorList>
    </citation>
    <scope>NUCLEOTIDE SEQUENCE [LARGE SCALE GENOMIC DNA]</scope>
    <source>
        <strain evidence="11 12">cv. Gransden 2004</strain>
    </source>
</reference>
<dbReference type="Gramene" id="Pp3c9_22420V3.5">
    <property type="protein sequence ID" value="Pp3c9_22420V3.5"/>
    <property type="gene ID" value="Pp3c9_22420"/>
</dbReference>
<feature type="domain" description="Homeobox" evidence="9">
    <location>
        <begin position="69"/>
        <end position="129"/>
    </location>
</feature>
<proteinExistence type="predicted"/>
<evidence type="ECO:0000256" key="6">
    <source>
        <dbReference type="ARBA" id="ARBA00023242"/>
    </source>
</evidence>
<keyword evidence="12" id="KW-1185">Reference proteome</keyword>
<accession>A0A2K1K481</accession>
<dbReference type="Gramene" id="Pp3c9_22420V3.2">
    <property type="protein sequence ID" value="Pp3c9_22420V3.2"/>
    <property type="gene ID" value="Pp3c9_22420"/>
</dbReference>
<dbReference type="PaxDb" id="3218-PP1S203_33V6.1"/>
<dbReference type="CDD" id="cd00086">
    <property type="entry name" value="homeodomain"/>
    <property type="match status" value="1"/>
</dbReference>
<keyword evidence="3 7" id="KW-0238">DNA-binding</keyword>
<dbReference type="SMART" id="SM00389">
    <property type="entry name" value="HOX"/>
    <property type="match status" value="1"/>
</dbReference>
<dbReference type="RefSeq" id="XP_024384248.1">
    <property type="nucleotide sequence ID" value="XM_024528480.2"/>
</dbReference>
<dbReference type="PANTHER" id="PTHR45714:SF34">
    <property type="entry name" value="HOMEOBOX-LEUCINE ZIPPER PROTEIN HAT9"/>
    <property type="match status" value="1"/>
</dbReference>
<dbReference type="GO" id="GO:0003677">
    <property type="term" value="F:DNA binding"/>
    <property type="evidence" value="ECO:0007669"/>
    <property type="project" value="UniProtKB-UniRule"/>
</dbReference>
<evidence type="ECO:0000256" key="7">
    <source>
        <dbReference type="PROSITE-ProRule" id="PRU00108"/>
    </source>
</evidence>
<evidence type="ECO:0000313" key="11">
    <source>
        <dbReference type="EnsemblPlants" id="Pp3c9_22420V3.1"/>
    </source>
</evidence>
<evidence type="ECO:0000256" key="5">
    <source>
        <dbReference type="ARBA" id="ARBA00023163"/>
    </source>
</evidence>
<dbReference type="Gramene" id="Pp3c9_22420V3.4">
    <property type="protein sequence ID" value="Pp3c9_22420V3.4"/>
    <property type="gene ID" value="Pp3c9_22420"/>
</dbReference>
<dbReference type="InterPro" id="IPR009057">
    <property type="entry name" value="Homeodomain-like_sf"/>
</dbReference>
<evidence type="ECO:0000313" key="10">
    <source>
        <dbReference type="EMBL" id="PNR48591.1"/>
    </source>
</evidence>
<dbReference type="EnsemblPlants" id="Pp3c9_22420V3.1">
    <property type="protein sequence ID" value="Pp3c9_22420V3.1"/>
    <property type="gene ID" value="Pp3c9_22420"/>
</dbReference>
<reference evidence="10 12" key="1">
    <citation type="journal article" date="2008" name="Science">
        <title>The Physcomitrella genome reveals evolutionary insights into the conquest of land by plants.</title>
        <authorList>
            <person name="Rensing S."/>
            <person name="Lang D."/>
            <person name="Zimmer A."/>
            <person name="Terry A."/>
            <person name="Salamov A."/>
            <person name="Shapiro H."/>
            <person name="Nishiyama T."/>
            <person name="Perroud P.-F."/>
            <person name="Lindquist E."/>
            <person name="Kamisugi Y."/>
            <person name="Tanahashi T."/>
            <person name="Sakakibara K."/>
            <person name="Fujita T."/>
            <person name="Oishi K."/>
            <person name="Shin-I T."/>
            <person name="Kuroki Y."/>
            <person name="Toyoda A."/>
            <person name="Suzuki Y."/>
            <person name="Hashimoto A."/>
            <person name="Yamaguchi K."/>
            <person name="Sugano A."/>
            <person name="Kohara Y."/>
            <person name="Fujiyama A."/>
            <person name="Anterola A."/>
            <person name="Aoki S."/>
            <person name="Ashton N."/>
            <person name="Barbazuk W.B."/>
            <person name="Barker E."/>
            <person name="Bennetzen J."/>
            <person name="Bezanilla M."/>
            <person name="Blankenship R."/>
            <person name="Cho S.H."/>
            <person name="Dutcher S."/>
            <person name="Estelle M."/>
            <person name="Fawcett J.A."/>
            <person name="Gundlach H."/>
            <person name="Hanada K."/>
            <person name="Heyl A."/>
            <person name="Hicks K.A."/>
            <person name="Hugh J."/>
            <person name="Lohr M."/>
            <person name="Mayer K."/>
            <person name="Melkozernov A."/>
            <person name="Murata T."/>
            <person name="Nelson D."/>
            <person name="Pils B."/>
            <person name="Prigge M."/>
            <person name="Reiss B."/>
            <person name="Renner T."/>
            <person name="Rombauts S."/>
            <person name="Rushton P."/>
            <person name="Sanderfoot A."/>
            <person name="Schween G."/>
            <person name="Shiu S.-H."/>
            <person name="Stueber K."/>
            <person name="Theodoulou F.L."/>
            <person name="Tu H."/>
            <person name="Van de Peer Y."/>
            <person name="Verrier P.J."/>
            <person name="Waters E."/>
            <person name="Wood A."/>
            <person name="Yang L."/>
            <person name="Cove D."/>
            <person name="Cuming A."/>
            <person name="Hasebe M."/>
            <person name="Lucas S."/>
            <person name="Mishler D.B."/>
            <person name="Reski R."/>
            <person name="Grigoriev I."/>
            <person name="Quatrano R.S."/>
            <person name="Boore J.L."/>
        </authorList>
    </citation>
    <scope>NUCLEOTIDE SEQUENCE [LARGE SCALE GENOMIC DNA]</scope>
    <source>
        <strain evidence="11 12">cv. Gransden 2004</strain>
    </source>
</reference>
<dbReference type="RefSeq" id="XP_024384250.1">
    <property type="nucleotide sequence ID" value="XM_024528482.2"/>
</dbReference>
<protein>
    <recommendedName>
        <fullName evidence="9">Homeobox domain-containing protein</fullName>
    </recommendedName>
</protein>
<evidence type="ECO:0000256" key="1">
    <source>
        <dbReference type="ARBA" id="ARBA00004123"/>
    </source>
</evidence>
<dbReference type="EnsemblPlants" id="Pp3c9_22420V3.4">
    <property type="protein sequence ID" value="Pp3c9_22420V3.4"/>
    <property type="gene ID" value="Pp3c9_22420"/>
</dbReference>
<dbReference type="SUPFAM" id="SSF46689">
    <property type="entry name" value="Homeodomain-like"/>
    <property type="match status" value="1"/>
</dbReference>
<dbReference type="EMBL" id="ABEU02000009">
    <property type="protein sequence ID" value="PNR48591.1"/>
    <property type="molecule type" value="Genomic_DNA"/>
</dbReference>
<dbReference type="PRINTS" id="PR00031">
    <property type="entry name" value="HTHREPRESSR"/>
</dbReference>
<dbReference type="PROSITE" id="PS00027">
    <property type="entry name" value="HOMEOBOX_1"/>
    <property type="match status" value="1"/>
</dbReference>
<dbReference type="InterPro" id="IPR050762">
    <property type="entry name" value="HD-ZIP_Homeobox_LZ_Class_II"/>
</dbReference>
<dbReference type="Gramene" id="Pp3c9_22420V3.6">
    <property type="protein sequence ID" value="Pp3c9_22420V3.6"/>
    <property type="gene ID" value="Pp3c9_22420"/>
</dbReference>
<dbReference type="OrthoDB" id="6159439at2759"/>
<dbReference type="AlphaFoldDB" id="A0A2K1K481"/>
<keyword evidence="4 7" id="KW-0371">Homeobox</keyword>
<dbReference type="EnsemblPlants" id="Pp3c9_22420V3.5">
    <property type="protein sequence ID" value="Pp3c9_22420V3.5"/>
    <property type="gene ID" value="Pp3c9_22420"/>
</dbReference>
<dbReference type="PANTHER" id="PTHR45714">
    <property type="entry name" value="HOMEOBOX-LEUCINE ZIPPER PROTEIN HAT14"/>
    <property type="match status" value="1"/>
</dbReference>
<feature type="DNA-binding region" description="Homeobox" evidence="7">
    <location>
        <begin position="71"/>
        <end position="130"/>
    </location>
</feature>